<dbReference type="PANTHER" id="PTHR11753">
    <property type="entry name" value="ADAPTOR COMPLEXES SMALL SUBUNIT FAMILY"/>
    <property type="match status" value="1"/>
</dbReference>
<dbReference type="InterPro" id="IPR027156">
    <property type="entry name" value="APS2"/>
</dbReference>
<evidence type="ECO:0000256" key="8">
    <source>
        <dbReference type="ARBA" id="ARBA00023136"/>
    </source>
</evidence>
<evidence type="ECO:0000313" key="13">
    <source>
        <dbReference type="EMBL" id="CAD8452699.1"/>
    </source>
</evidence>
<dbReference type="GO" id="GO:0072583">
    <property type="term" value="P:clathrin-dependent endocytosis"/>
    <property type="evidence" value="ECO:0007669"/>
    <property type="project" value="InterPro"/>
</dbReference>
<keyword evidence="4 10" id="KW-0813">Transport</keyword>
<keyword evidence="5" id="KW-1003">Cell membrane</keyword>
<dbReference type="Gene3D" id="3.30.450.60">
    <property type="match status" value="1"/>
</dbReference>
<evidence type="ECO:0000256" key="6">
    <source>
        <dbReference type="ARBA" id="ARBA00022583"/>
    </source>
</evidence>
<accession>A0A6T6VGB3</accession>
<evidence type="ECO:0000256" key="1">
    <source>
        <dbReference type="ARBA" id="ARBA00004236"/>
    </source>
</evidence>
<evidence type="ECO:0000256" key="4">
    <source>
        <dbReference type="ARBA" id="ARBA00022448"/>
    </source>
</evidence>
<comment type="similarity">
    <text evidence="3 10">Belongs to the adaptor complexes small subunit family.</text>
</comment>
<proteinExistence type="inferred from homology"/>
<dbReference type="InterPro" id="IPR016635">
    <property type="entry name" value="AP_complex_ssu"/>
</dbReference>
<keyword evidence="6" id="KW-0254">Endocytosis</keyword>
<evidence type="ECO:0000313" key="12">
    <source>
        <dbReference type="EMBL" id="CAD8452698.1"/>
    </source>
</evidence>
<evidence type="ECO:0000259" key="11">
    <source>
        <dbReference type="Pfam" id="PF01217"/>
    </source>
</evidence>
<dbReference type="FunFam" id="3.30.450.60:FF:000010">
    <property type="entry name" value="AP complex subunit sigma"/>
    <property type="match status" value="1"/>
</dbReference>
<dbReference type="GO" id="GO:0006886">
    <property type="term" value="P:intracellular protein transport"/>
    <property type="evidence" value="ECO:0007669"/>
    <property type="project" value="UniProtKB-UniRule"/>
</dbReference>
<dbReference type="EMBL" id="HBEM01016978">
    <property type="protein sequence ID" value="CAD8452699.1"/>
    <property type="molecule type" value="Transcribed_RNA"/>
</dbReference>
<dbReference type="InterPro" id="IPR011012">
    <property type="entry name" value="Longin-like_dom_sf"/>
</dbReference>
<evidence type="ECO:0000256" key="9">
    <source>
        <dbReference type="ARBA" id="ARBA00023176"/>
    </source>
</evidence>
<reference evidence="12" key="1">
    <citation type="submission" date="2021-01" db="EMBL/GenBank/DDBJ databases">
        <authorList>
            <person name="Corre E."/>
            <person name="Pelletier E."/>
            <person name="Niang G."/>
            <person name="Scheremetjew M."/>
            <person name="Finn R."/>
            <person name="Kale V."/>
            <person name="Holt S."/>
            <person name="Cochrane G."/>
            <person name="Meng A."/>
            <person name="Brown T."/>
            <person name="Cohen L."/>
        </authorList>
    </citation>
    <scope>NUCLEOTIDE SEQUENCE</scope>
    <source>
        <strain evidence="12">CCMP2058</strain>
    </source>
</reference>
<dbReference type="Pfam" id="PF01217">
    <property type="entry name" value="Clat_adaptor_s"/>
    <property type="match status" value="1"/>
</dbReference>
<dbReference type="PIRSF" id="PIRSF015588">
    <property type="entry name" value="AP_complex_sigma"/>
    <property type="match status" value="1"/>
</dbReference>
<comment type="subcellular location">
    <subcellularLocation>
        <location evidence="1">Cell membrane</location>
    </subcellularLocation>
    <subcellularLocation>
        <location evidence="2">Membrane</location>
        <location evidence="2">Coated pit</location>
        <topology evidence="2">Peripheral membrane protein</topology>
        <orientation evidence="2">Cytoplasmic side</orientation>
    </subcellularLocation>
</comment>
<evidence type="ECO:0000256" key="5">
    <source>
        <dbReference type="ARBA" id="ARBA00022475"/>
    </source>
</evidence>
<evidence type="ECO:0000256" key="10">
    <source>
        <dbReference type="PIRNR" id="PIRNR015588"/>
    </source>
</evidence>
<evidence type="ECO:0000256" key="7">
    <source>
        <dbReference type="ARBA" id="ARBA00022927"/>
    </source>
</evidence>
<dbReference type="GO" id="GO:0035615">
    <property type="term" value="F:clathrin adaptor activity"/>
    <property type="evidence" value="ECO:0007669"/>
    <property type="project" value="InterPro"/>
</dbReference>
<dbReference type="AlphaFoldDB" id="A0A6T6VGB3"/>
<keyword evidence="7 10" id="KW-0653">Protein transport</keyword>
<organism evidence="12">
    <name type="scientific">Amorphochlora amoebiformis</name>
    <dbReference type="NCBI Taxonomy" id="1561963"/>
    <lineage>
        <taxon>Eukaryota</taxon>
        <taxon>Sar</taxon>
        <taxon>Rhizaria</taxon>
        <taxon>Cercozoa</taxon>
        <taxon>Chlorarachniophyceae</taxon>
        <taxon>Amorphochlora</taxon>
    </lineage>
</organism>
<protein>
    <recommendedName>
        <fullName evidence="10">AP complex subunit sigma</fullName>
    </recommendedName>
</protein>
<dbReference type="CDD" id="cd14833">
    <property type="entry name" value="AP2_sigma"/>
    <property type="match status" value="1"/>
</dbReference>
<dbReference type="GO" id="GO:0030122">
    <property type="term" value="C:AP-2 adaptor complex"/>
    <property type="evidence" value="ECO:0007669"/>
    <property type="project" value="InterPro"/>
</dbReference>
<dbReference type="InterPro" id="IPR022775">
    <property type="entry name" value="AP_mu_sigma_su"/>
</dbReference>
<keyword evidence="9" id="KW-0168">Coated pit</keyword>
<evidence type="ECO:0000256" key="3">
    <source>
        <dbReference type="ARBA" id="ARBA00006972"/>
    </source>
</evidence>
<gene>
    <name evidence="12" type="ORF">LAMO00422_LOCUS11636</name>
    <name evidence="13" type="ORF">LAMO00422_LOCUS11637</name>
</gene>
<evidence type="ECO:0000256" key="2">
    <source>
        <dbReference type="ARBA" id="ARBA00004277"/>
    </source>
</evidence>
<feature type="domain" description="AP complex mu/sigma subunit" evidence="11">
    <location>
        <begin position="1"/>
        <end position="138"/>
    </location>
</feature>
<keyword evidence="8 10" id="KW-0472">Membrane</keyword>
<name>A0A6T6VGB3_9EUKA</name>
<dbReference type="EMBL" id="HBEM01016977">
    <property type="protein sequence ID" value="CAD8452698.1"/>
    <property type="molecule type" value="Transcribed_RNA"/>
</dbReference>
<sequence length="145" mass="17485">MIHFFLLQNRQGQTRISKWYSSFEHEEKKKLQSEIYRILIQRPSKYTNFVEFRKYTLVYRRYKGVFFTICCDPSDNEMSMLEAIHLFVECLDEYFVEVCELDLVFGFYKVFSLLDEFLMGGELQETSKKVILSRMTYLADVEKKS</sequence>
<dbReference type="SUPFAM" id="SSF64356">
    <property type="entry name" value="SNARE-like"/>
    <property type="match status" value="1"/>
</dbReference>